<gene>
    <name evidence="1" type="ORF">E1292_41035</name>
</gene>
<dbReference type="Proteomes" id="UP000295258">
    <property type="component" value="Unassembled WGS sequence"/>
</dbReference>
<evidence type="ECO:0000313" key="2">
    <source>
        <dbReference type="Proteomes" id="UP000295258"/>
    </source>
</evidence>
<keyword evidence="2" id="KW-1185">Reference proteome</keyword>
<organism evidence="1 2">
    <name type="scientific">Nonomuraea deserti</name>
    <dbReference type="NCBI Taxonomy" id="1848322"/>
    <lineage>
        <taxon>Bacteria</taxon>
        <taxon>Bacillati</taxon>
        <taxon>Actinomycetota</taxon>
        <taxon>Actinomycetes</taxon>
        <taxon>Streptosporangiales</taxon>
        <taxon>Streptosporangiaceae</taxon>
        <taxon>Nonomuraea</taxon>
    </lineage>
</organism>
<reference evidence="1 2" key="1">
    <citation type="submission" date="2019-03" db="EMBL/GenBank/DDBJ databases">
        <title>Draft genome sequences of novel Actinobacteria.</title>
        <authorList>
            <person name="Sahin N."/>
            <person name="Ay H."/>
            <person name="Saygin H."/>
        </authorList>
    </citation>
    <scope>NUCLEOTIDE SEQUENCE [LARGE SCALE GENOMIC DNA]</scope>
    <source>
        <strain evidence="1 2">KC310</strain>
    </source>
</reference>
<protein>
    <recommendedName>
        <fullName evidence="3">FXSXX-COOH protein</fullName>
    </recommendedName>
</protein>
<dbReference type="RefSeq" id="WP_132604477.1">
    <property type="nucleotide sequence ID" value="NZ_SMKO01000189.1"/>
</dbReference>
<comment type="caution">
    <text evidence="1">The sequence shown here is derived from an EMBL/GenBank/DDBJ whole genome shotgun (WGS) entry which is preliminary data.</text>
</comment>
<evidence type="ECO:0008006" key="3">
    <source>
        <dbReference type="Google" id="ProtNLM"/>
    </source>
</evidence>
<proteinExistence type="predicted"/>
<sequence length="62" mass="6390">MARQEECSPEGVDEHDGGLLDLSAASLRDIAALSAEDPSVFGEAVKRALSQSGSLLGFGQSI</sequence>
<evidence type="ECO:0000313" key="1">
    <source>
        <dbReference type="EMBL" id="TDC93250.1"/>
    </source>
</evidence>
<dbReference type="AlphaFoldDB" id="A0A4R4UND5"/>
<dbReference type="EMBL" id="SMKO01000189">
    <property type="protein sequence ID" value="TDC93250.1"/>
    <property type="molecule type" value="Genomic_DNA"/>
</dbReference>
<accession>A0A4R4UND5</accession>
<name>A0A4R4UND5_9ACTN</name>